<evidence type="ECO:0000313" key="10">
    <source>
        <dbReference type="WBParaSite" id="PSAMB.scaffold4300size15059.g23944.t1"/>
    </source>
</evidence>
<reference evidence="10" key="1">
    <citation type="submission" date="2022-11" db="UniProtKB">
        <authorList>
            <consortium name="WormBaseParasite"/>
        </authorList>
    </citation>
    <scope>IDENTIFICATION</scope>
</reference>
<evidence type="ECO:0000256" key="6">
    <source>
        <dbReference type="SAM" id="SignalP"/>
    </source>
</evidence>
<feature type="chain" id="PRO_5038077465" evidence="6">
    <location>
        <begin position="17"/>
        <end position="297"/>
    </location>
</feature>
<evidence type="ECO:0000256" key="5">
    <source>
        <dbReference type="SAM" id="Phobius"/>
    </source>
</evidence>
<accession>A0A914WKL5</accession>
<dbReference type="Gene3D" id="1.20.58.390">
    <property type="entry name" value="Neurotransmitter-gated ion-channel transmembrane domain"/>
    <property type="match status" value="1"/>
</dbReference>
<dbReference type="PANTHER" id="PTHR18945">
    <property type="entry name" value="NEUROTRANSMITTER GATED ION CHANNEL"/>
    <property type="match status" value="1"/>
</dbReference>
<dbReference type="GO" id="GO:0016020">
    <property type="term" value="C:membrane"/>
    <property type="evidence" value="ECO:0007669"/>
    <property type="project" value="UniProtKB-SubCell"/>
</dbReference>
<organism evidence="9 10">
    <name type="scientific">Plectus sambesii</name>
    <dbReference type="NCBI Taxonomy" id="2011161"/>
    <lineage>
        <taxon>Eukaryota</taxon>
        <taxon>Metazoa</taxon>
        <taxon>Ecdysozoa</taxon>
        <taxon>Nematoda</taxon>
        <taxon>Chromadorea</taxon>
        <taxon>Plectida</taxon>
        <taxon>Plectina</taxon>
        <taxon>Plectoidea</taxon>
        <taxon>Plectidae</taxon>
        <taxon>Plectus</taxon>
    </lineage>
</organism>
<evidence type="ECO:0000256" key="3">
    <source>
        <dbReference type="ARBA" id="ARBA00022989"/>
    </source>
</evidence>
<evidence type="ECO:0000259" key="7">
    <source>
        <dbReference type="Pfam" id="PF02931"/>
    </source>
</evidence>
<dbReference type="GO" id="GO:0005230">
    <property type="term" value="F:extracellular ligand-gated monoatomic ion channel activity"/>
    <property type="evidence" value="ECO:0007669"/>
    <property type="project" value="InterPro"/>
</dbReference>
<dbReference type="CDD" id="cd19051">
    <property type="entry name" value="LGIC_TM_cation"/>
    <property type="match status" value="1"/>
</dbReference>
<dbReference type="InterPro" id="IPR038050">
    <property type="entry name" value="Neuro_actylchol_rec"/>
</dbReference>
<dbReference type="GO" id="GO:0004888">
    <property type="term" value="F:transmembrane signaling receptor activity"/>
    <property type="evidence" value="ECO:0007669"/>
    <property type="project" value="InterPro"/>
</dbReference>
<feature type="transmembrane region" description="Helical" evidence="5">
    <location>
        <begin position="239"/>
        <end position="263"/>
    </location>
</feature>
<dbReference type="Pfam" id="PF02932">
    <property type="entry name" value="Neur_chan_memb"/>
    <property type="match status" value="1"/>
</dbReference>
<dbReference type="InterPro" id="IPR006201">
    <property type="entry name" value="Neur_channel"/>
</dbReference>
<keyword evidence="3 5" id="KW-1133">Transmembrane helix</keyword>
<sequence length="297" mass="33633">MLIFIASCWYLPLAHALQDNSTSASFNSADAKPILQANSYQWKLMNKLLNTYDRALRPVQFINTTTNVTLNPALHSIISTNEAMESIGLVFWLRMIINFPFDVQNCTLHILSWTLSADEMDIFPSFPADLGPYREHAEWDLISFSARRTLTTYGNLSSPFVDVYYDIVIQRKPTYYLTTFVLPSFIITTLAIVGIFSPFTDSGAREEKVTMGLTTLLTMSIILLLVTEQMPKSSEGVPLLGLYILFQIALSASASCISIFVMYQHLKWTKGKPVPRWFLKITLSMEKETVEQIVSIL</sequence>
<keyword evidence="9" id="KW-1185">Reference proteome</keyword>
<dbReference type="InterPro" id="IPR006029">
    <property type="entry name" value="Neurotrans-gated_channel_TM"/>
</dbReference>
<feature type="transmembrane region" description="Helical" evidence="5">
    <location>
        <begin position="209"/>
        <end position="227"/>
    </location>
</feature>
<feature type="domain" description="Neurotransmitter-gated ion-channel transmembrane" evidence="8">
    <location>
        <begin position="181"/>
        <end position="284"/>
    </location>
</feature>
<name>A0A914WKL5_9BILA</name>
<dbReference type="Gene3D" id="2.70.170.10">
    <property type="entry name" value="Neurotransmitter-gated ion-channel ligand-binding domain"/>
    <property type="match status" value="2"/>
</dbReference>
<dbReference type="SUPFAM" id="SSF63712">
    <property type="entry name" value="Nicotinic receptor ligand binding domain-like"/>
    <property type="match status" value="1"/>
</dbReference>
<dbReference type="InterPro" id="IPR036734">
    <property type="entry name" value="Neur_chan_lig-bd_sf"/>
</dbReference>
<protein>
    <submittedName>
        <fullName evidence="10">Uncharacterized protein</fullName>
    </submittedName>
</protein>
<feature type="signal peptide" evidence="6">
    <location>
        <begin position="1"/>
        <end position="16"/>
    </location>
</feature>
<dbReference type="SUPFAM" id="SSF90112">
    <property type="entry name" value="Neurotransmitter-gated ion-channel transmembrane pore"/>
    <property type="match status" value="1"/>
</dbReference>
<keyword evidence="6" id="KW-0732">Signal</keyword>
<comment type="subcellular location">
    <subcellularLocation>
        <location evidence="1">Membrane</location>
        <topology evidence="1">Multi-pass membrane protein</topology>
    </subcellularLocation>
</comment>
<evidence type="ECO:0000256" key="1">
    <source>
        <dbReference type="ARBA" id="ARBA00004141"/>
    </source>
</evidence>
<evidence type="ECO:0000313" key="9">
    <source>
        <dbReference type="Proteomes" id="UP000887566"/>
    </source>
</evidence>
<dbReference type="InterPro" id="IPR006202">
    <property type="entry name" value="Neur_chan_lig-bd"/>
</dbReference>
<feature type="transmembrane region" description="Helical" evidence="5">
    <location>
        <begin position="175"/>
        <end position="197"/>
    </location>
</feature>
<dbReference type="AlphaFoldDB" id="A0A914WKL5"/>
<evidence type="ECO:0000256" key="4">
    <source>
        <dbReference type="ARBA" id="ARBA00023136"/>
    </source>
</evidence>
<evidence type="ECO:0000256" key="2">
    <source>
        <dbReference type="ARBA" id="ARBA00022692"/>
    </source>
</evidence>
<keyword evidence="2 5" id="KW-0812">Transmembrane</keyword>
<feature type="domain" description="Neurotransmitter-gated ion-channel ligand-binding" evidence="7">
    <location>
        <begin position="98"/>
        <end position="173"/>
    </location>
</feature>
<dbReference type="Proteomes" id="UP000887566">
    <property type="component" value="Unplaced"/>
</dbReference>
<dbReference type="InterPro" id="IPR036719">
    <property type="entry name" value="Neuro-gated_channel_TM_sf"/>
</dbReference>
<dbReference type="Pfam" id="PF02931">
    <property type="entry name" value="Neur_chan_LBD"/>
    <property type="match status" value="1"/>
</dbReference>
<evidence type="ECO:0000259" key="8">
    <source>
        <dbReference type="Pfam" id="PF02932"/>
    </source>
</evidence>
<dbReference type="WBParaSite" id="PSAMB.scaffold4300size15059.g23944.t1">
    <property type="protein sequence ID" value="PSAMB.scaffold4300size15059.g23944.t1"/>
    <property type="gene ID" value="PSAMB.scaffold4300size15059.g23944"/>
</dbReference>
<keyword evidence="4 5" id="KW-0472">Membrane</keyword>
<proteinExistence type="predicted"/>